<organism evidence="1 2">
    <name type="scientific">Flavobacterium agrisoli</name>
    <dbReference type="NCBI Taxonomy" id="2793066"/>
    <lineage>
        <taxon>Bacteria</taxon>
        <taxon>Pseudomonadati</taxon>
        <taxon>Bacteroidota</taxon>
        <taxon>Flavobacteriia</taxon>
        <taxon>Flavobacteriales</taxon>
        <taxon>Flavobacteriaceae</taxon>
        <taxon>Flavobacterium</taxon>
    </lineage>
</organism>
<dbReference type="RefSeq" id="WP_200105710.1">
    <property type="nucleotide sequence ID" value="NZ_JAEHFV010000002.1"/>
</dbReference>
<accession>A0A934UJS0</accession>
<gene>
    <name evidence="1" type="ORF">I5M07_08095</name>
</gene>
<name>A0A934UJS0_9FLAO</name>
<dbReference type="AlphaFoldDB" id="A0A934UJS0"/>
<comment type="caution">
    <text evidence="1">The sequence shown here is derived from an EMBL/GenBank/DDBJ whole genome shotgun (WGS) entry which is preliminary data.</text>
</comment>
<keyword evidence="2" id="KW-1185">Reference proteome</keyword>
<proteinExistence type="predicted"/>
<evidence type="ECO:0000313" key="2">
    <source>
        <dbReference type="Proteomes" id="UP000609172"/>
    </source>
</evidence>
<sequence>MKQRFTKKLAIVFSVALVSVYGIMYACAGGDWDFDFKWSTNFAPETFADASYAPLFLSGDFFYEIGFDRDHNSRFNEQNIRDWQTYLKEKMTEKEIRFFLTDTSRQHVAGLDLYFKTKKQNAFSQLWYSRIDLKDKKTKSFIFFLNLAQQLETVSVSEERWSYEPVPKKTFSDAAVVKTIEKEYQTTKDPFLKNRYWFQTVKAYFYSNQEQNTFAFFNATKSDVPKNTLYYRAVGYIASLHYKAKNYATANYLYGLIFDKCPEMRVVAATSFHPQENTDWNQSLQMTKSAEEKAGLWALRGYYGDEQNAIEEIIKIQPSSPHLNYLLTRLINNQEQKIALTFKEKSLAENKKKQIAEVNQSTLNLVSKIANLPNTDNPFMWQLAKGYLQTLSGKYGQADACFDKATTQLPPTTLAKQQLRLLRFINNLSKIESITATNQKTILADLHWLYEELPKTAADKFRYNHAADWSKKYLATLFKDQNNAVMAELFSFSEYEIWGRGNAFYDNPKNLLDMKAFLLMKNKTELEQIAAEIYPLKVTDISNFQAVQATFQNKIPEAIAFMKENDSIGKKVFYGNPFNGTIKDCHDCDHLAYQKRKYTELNFLETIQLMQTKLEQKEEVYNNALLLGNAFYNISHFGNGRTFYEISIVGYGSSPTYFRAPMMQMIVDNSLSQKYYQQALAAAQTPEQKAKCVYLLAKCERNAFYNNRYYFQQKDYWDFYSDKTNFLAWNGFKQLQQHYRDTKYYQEVIRECGFFSTYVKQL</sequence>
<dbReference type="EMBL" id="JAEHFV010000002">
    <property type="protein sequence ID" value="MBK0369798.1"/>
    <property type="molecule type" value="Genomic_DNA"/>
</dbReference>
<protein>
    <submittedName>
        <fullName evidence="1">Uncharacterized protein</fullName>
    </submittedName>
</protein>
<dbReference type="PROSITE" id="PS51257">
    <property type="entry name" value="PROKAR_LIPOPROTEIN"/>
    <property type="match status" value="1"/>
</dbReference>
<reference evidence="1" key="1">
    <citation type="submission" date="2020-12" db="EMBL/GenBank/DDBJ databases">
        <title>Bacterial novel species Flavobacterium sp. SE-1-e isolated from soil.</title>
        <authorList>
            <person name="Jung H.-Y."/>
        </authorList>
    </citation>
    <scope>NUCLEOTIDE SEQUENCE</scope>
    <source>
        <strain evidence="1">SE-1-e</strain>
    </source>
</reference>
<evidence type="ECO:0000313" key="1">
    <source>
        <dbReference type="EMBL" id="MBK0369798.1"/>
    </source>
</evidence>
<dbReference type="Proteomes" id="UP000609172">
    <property type="component" value="Unassembled WGS sequence"/>
</dbReference>